<organism evidence="1 2">
    <name type="scientific">Caldanaerobacter subterraneus subsp. tengcongensis (strain DSM 15242 / JCM 11007 / NBRC 100824 / MB4)</name>
    <name type="common">Thermoanaerobacter tengcongensis</name>
    <dbReference type="NCBI Taxonomy" id="273068"/>
    <lineage>
        <taxon>Bacteria</taxon>
        <taxon>Bacillati</taxon>
        <taxon>Bacillota</taxon>
        <taxon>Clostridia</taxon>
        <taxon>Thermoanaerobacterales</taxon>
        <taxon>Thermoanaerobacteraceae</taxon>
        <taxon>Caldanaerobacter</taxon>
    </lineage>
</organism>
<dbReference type="Proteomes" id="UP000000555">
    <property type="component" value="Chromosome"/>
</dbReference>
<dbReference type="HOGENOM" id="CLU_3005469_0_0_9"/>
<dbReference type="EMBL" id="AE008691">
    <property type="protein sequence ID" value="AAM24393.1"/>
    <property type="molecule type" value="Genomic_DNA"/>
</dbReference>
<dbReference type="RefSeq" id="WP_011025501.1">
    <property type="nucleotide sequence ID" value="NC_003869.1"/>
</dbReference>
<keyword evidence="2" id="KW-1185">Reference proteome</keyword>
<accession>Q8RAP7</accession>
<gene>
    <name evidence="1" type="ordered locus">TTE1162</name>
</gene>
<dbReference type="STRING" id="273068.TTE1162"/>
<name>Q8RAP7_CALS4</name>
<proteinExistence type="predicted"/>
<dbReference type="KEGG" id="tte:TTE1162"/>
<sequence length="56" mass="6879">MNLKIPFLTNLHLKLADNILNLQKNCFYNKYEEIEGWLLEKFRDLNFPLKVWFSDF</sequence>
<reference evidence="1 2" key="1">
    <citation type="journal article" date="2002" name="Genome Res.">
        <title>A complete sequence of the T. tengcongensis genome.</title>
        <authorList>
            <person name="Bao Q."/>
            <person name="Tian Y."/>
            <person name="Li W."/>
            <person name="Xu Z."/>
            <person name="Xuan Z."/>
            <person name="Hu S."/>
            <person name="Dong W."/>
            <person name="Yang J."/>
            <person name="Chen Y."/>
            <person name="Xue Y."/>
            <person name="Xu Y."/>
            <person name="Lai X."/>
            <person name="Huang L."/>
            <person name="Dong X."/>
            <person name="Ma Y."/>
            <person name="Ling L."/>
            <person name="Tan H."/>
            <person name="Chen R."/>
            <person name="Wang J."/>
            <person name="Yu J."/>
            <person name="Yang H."/>
        </authorList>
    </citation>
    <scope>NUCLEOTIDE SEQUENCE [LARGE SCALE GENOMIC DNA]</scope>
    <source>
        <strain evidence="2">DSM 15242 / JCM 11007 / NBRC 100824 / MB4</strain>
    </source>
</reference>
<protein>
    <submittedName>
        <fullName evidence="1">Uncharacterized protein</fullName>
    </submittedName>
</protein>
<dbReference type="AlphaFoldDB" id="Q8RAP7"/>
<evidence type="ECO:0000313" key="1">
    <source>
        <dbReference type="EMBL" id="AAM24393.1"/>
    </source>
</evidence>
<evidence type="ECO:0000313" key="2">
    <source>
        <dbReference type="Proteomes" id="UP000000555"/>
    </source>
</evidence>